<dbReference type="RefSeq" id="WP_120353723.1">
    <property type="nucleotide sequence ID" value="NZ_RAQO01000004.1"/>
</dbReference>
<feature type="domain" description="Metallo-beta-lactamase" evidence="6">
    <location>
        <begin position="143"/>
        <end position="364"/>
    </location>
</feature>
<evidence type="ECO:0000256" key="3">
    <source>
        <dbReference type="ARBA" id="ARBA00022833"/>
    </source>
</evidence>
<accession>A0A420EGB4</accession>
<dbReference type="InterPro" id="IPR001279">
    <property type="entry name" value="Metallo-B-lactamas"/>
</dbReference>
<feature type="chain" id="PRO_5019320210" evidence="5">
    <location>
        <begin position="21"/>
        <end position="677"/>
    </location>
</feature>
<dbReference type="InterPro" id="IPR052195">
    <property type="entry name" value="Bact_Alkyl/Aryl-Sulfatase"/>
</dbReference>
<dbReference type="EMBL" id="RAQO01000004">
    <property type="protein sequence ID" value="RKF19718.1"/>
    <property type="molecule type" value="Genomic_DNA"/>
</dbReference>
<dbReference type="GO" id="GO:0030288">
    <property type="term" value="C:outer membrane-bounded periplasmic space"/>
    <property type="evidence" value="ECO:0007669"/>
    <property type="project" value="TreeGrafter"/>
</dbReference>
<dbReference type="PANTHER" id="PTHR43223:SF1">
    <property type="entry name" value="ALKYL_ARYL-SULFATASE BDS1"/>
    <property type="match status" value="1"/>
</dbReference>
<dbReference type="AlphaFoldDB" id="A0A420EGB4"/>
<evidence type="ECO:0000256" key="1">
    <source>
        <dbReference type="ARBA" id="ARBA00022723"/>
    </source>
</evidence>
<dbReference type="Gene3D" id="1.25.40.880">
    <property type="entry name" value="Alkyl sulfatase, dimerisation domain"/>
    <property type="match status" value="1"/>
</dbReference>
<dbReference type="GO" id="GO:0046983">
    <property type="term" value="F:protein dimerization activity"/>
    <property type="evidence" value="ECO:0007669"/>
    <property type="project" value="InterPro"/>
</dbReference>
<name>A0A420EGB4_9ALTE</name>
<keyword evidence="8" id="KW-1185">Reference proteome</keyword>
<evidence type="ECO:0000256" key="4">
    <source>
        <dbReference type="ARBA" id="ARBA00033751"/>
    </source>
</evidence>
<dbReference type="GO" id="GO:0018909">
    <property type="term" value="P:dodecyl sulfate metabolic process"/>
    <property type="evidence" value="ECO:0007669"/>
    <property type="project" value="InterPro"/>
</dbReference>
<dbReference type="InterPro" id="IPR044097">
    <property type="entry name" value="Bds1/SdsA1_MBL-fold"/>
</dbReference>
<dbReference type="InterPro" id="IPR036527">
    <property type="entry name" value="SCP2_sterol-bd_dom_sf"/>
</dbReference>
<proteinExistence type="inferred from homology"/>
<keyword evidence="2 7" id="KW-0378">Hydrolase</keyword>
<reference evidence="7 8" key="1">
    <citation type="submission" date="2018-09" db="EMBL/GenBank/DDBJ databases">
        <authorList>
            <person name="Wang Z."/>
        </authorList>
    </citation>
    <scope>NUCLEOTIDE SEQUENCE [LARGE SCALE GENOMIC DNA]</scope>
    <source>
        <strain evidence="7 8">ALS 81</strain>
    </source>
</reference>
<comment type="similarity">
    <text evidence="4">Belongs to the metallo-beta-lactamase superfamily. Type III sulfatase family.</text>
</comment>
<dbReference type="GO" id="GO:0046872">
    <property type="term" value="F:metal ion binding"/>
    <property type="evidence" value="ECO:0007669"/>
    <property type="project" value="UniProtKB-KW"/>
</dbReference>
<sequence length="677" mass="74901">MKKTIIASSIILLLTTPAFASNHSHAHGDHEGMTLDYQGKPASVHTKRLNDELDARLPHEDRGGFENAEVGLIAAFDRDIFLGGENHDDHDHVVWDLAQYEFLNGERPDSVNPSQWRQAQHNLRQAGIYQVTDGFYQIRGLDLAHLSVIESDTGYILYDVQTTREATEHALEQFFKHMPKKPIKAVIYSHSHADHFGGVKGAVSQEDVDAGLVDVIAPRNFMEYAISENIMAGTAMARRKVPQYGEGIRAGDQGPVTAAIGKGISNGELTLIAPTITATEDLHEMVIDGVRMIHLNADNAEAPSGMMTYFPDQKVLWGGEIVVDGMHNIYTLRGAEVRDALAWSKYINIAINEFSDAEFLFASHGAPKFGNAAILEYMKLQRDNYGFVHNQALRLANHGVDIHAVGDMLADIVPEVQFNTWETNGYHGSYSHNAKAVVNKYLGYYNANPATLDTLPLEKSATTWVEAMGGMDTAYNFMQQQVEAGNYRFAVEMGNKMVYAEPSNQKVANLQADALEQLGYQAESSGWRNSYLVAATELRENRIILGTKAASQDAINGMTTSLMLDYAGVRLNAPAAEGVSFTMNLIVPDEDAIHFVELANSNLNNIIIEQATEADLSLTINRADINQIMMKQTTLDELFESKQASFDGNIEGLVQLQSMLDNFDEAFELMRPHPMVK</sequence>
<dbReference type="Pfam" id="PF00753">
    <property type="entry name" value="Lactamase_B"/>
    <property type="match status" value="1"/>
</dbReference>
<dbReference type="Pfam" id="PF14864">
    <property type="entry name" value="Alkyl_sulf_C"/>
    <property type="match status" value="1"/>
</dbReference>
<dbReference type="Pfam" id="PF14863">
    <property type="entry name" value="Alkyl_sulf_dimr"/>
    <property type="match status" value="1"/>
</dbReference>
<organism evidence="7 8">
    <name type="scientific">Alginatibacterium sediminis</name>
    <dbReference type="NCBI Taxonomy" id="2164068"/>
    <lineage>
        <taxon>Bacteria</taxon>
        <taxon>Pseudomonadati</taxon>
        <taxon>Pseudomonadota</taxon>
        <taxon>Gammaproteobacteria</taxon>
        <taxon>Alteromonadales</taxon>
        <taxon>Alteromonadaceae</taxon>
        <taxon>Alginatibacterium</taxon>
    </lineage>
</organism>
<evidence type="ECO:0000256" key="2">
    <source>
        <dbReference type="ARBA" id="ARBA00022801"/>
    </source>
</evidence>
<dbReference type="InterPro" id="IPR038536">
    <property type="entry name" value="Alkyl/aryl-sulf_dimr_sf"/>
</dbReference>
<dbReference type="SMART" id="SM00849">
    <property type="entry name" value="Lactamase_B"/>
    <property type="match status" value="1"/>
</dbReference>
<dbReference type="Proteomes" id="UP000286482">
    <property type="component" value="Unassembled WGS sequence"/>
</dbReference>
<dbReference type="SUPFAM" id="SSF55718">
    <property type="entry name" value="SCP-like"/>
    <property type="match status" value="1"/>
</dbReference>
<evidence type="ECO:0000313" key="8">
    <source>
        <dbReference type="Proteomes" id="UP000286482"/>
    </source>
</evidence>
<comment type="caution">
    <text evidence="7">The sequence shown here is derived from an EMBL/GenBank/DDBJ whole genome shotgun (WGS) entry which is preliminary data.</text>
</comment>
<dbReference type="GO" id="GO:0018741">
    <property type="term" value="F:linear primary-alkylsulfatase activity"/>
    <property type="evidence" value="ECO:0007669"/>
    <property type="project" value="InterPro"/>
</dbReference>
<dbReference type="InterPro" id="IPR029229">
    <property type="entry name" value="Alkyl_sulf_C"/>
</dbReference>
<keyword evidence="5" id="KW-0732">Signal</keyword>
<protein>
    <submittedName>
        <fullName evidence="7">MBL fold metallo-hydrolase</fullName>
    </submittedName>
</protein>
<dbReference type="PANTHER" id="PTHR43223">
    <property type="entry name" value="ALKYL/ARYL-SULFATASE"/>
    <property type="match status" value="1"/>
</dbReference>
<keyword evidence="3" id="KW-0862">Zinc</keyword>
<keyword evidence="1" id="KW-0479">Metal-binding</keyword>
<dbReference type="OrthoDB" id="9815874at2"/>
<evidence type="ECO:0000259" key="6">
    <source>
        <dbReference type="SMART" id="SM00849"/>
    </source>
</evidence>
<dbReference type="SUPFAM" id="SSF56281">
    <property type="entry name" value="Metallo-hydrolase/oxidoreductase"/>
    <property type="match status" value="1"/>
</dbReference>
<dbReference type="Gene3D" id="3.30.1050.10">
    <property type="entry name" value="SCP2 sterol-binding domain"/>
    <property type="match status" value="1"/>
</dbReference>
<dbReference type="CDD" id="cd07710">
    <property type="entry name" value="arylsulfatase_Sdsa1-like_MBL-fold"/>
    <property type="match status" value="1"/>
</dbReference>
<dbReference type="InterPro" id="IPR029228">
    <property type="entry name" value="Alkyl_sulf_dimr"/>
</dbReference>
<dbReference type="Gene3D" id="3.60.15.30">
    <property type="entry name" value="Metallo-beta-lactamase domain"/>
    <property type="match status" value="1"/>
</dbReference>
<gene>
    <name evidence="7" type="ORF">DBZ36_04465</name>
</gene>
<dbReference type="InterPro" id="IPR036866">
    <property type="entry name" value="RibonucZ/Hydroxyglut_hydro"/>
</dbReference>
<evidence type="ECO:0000256" key="5">
    <source>
        <dbReference type="SAM" id="SignalP"/>
    </source>
</evidence>
<evidence type="ECO:0000313" key="7">
    <source>
        <dbReference type="EMBL" id="RKF19718.1"/>
    </source>
</evidence>
<feature type="signal peptide" evidence="5">
    <location>
        <begin position="1"/>
        <end position="20"/>
    </location>
</feature>